<dbReference type="Proteomes" id="UP001057134">
    <property type="component" value="Chromosome"/>
</dbReference>
<evidence type="ECO:0000313" key="2">
    <source>
        <dbReference type="EMBL" id="UQZ81448.1"/>
    </source>
</evidence>
<organism evidence="2 3">
    <name type="scientific">Paenibacillus konkukensis</name>
    <dbReference type="NCBI Taxonomy" id="2020716"/>
    <lineage>
        <taxon>Bacteria</taxon>
        <taxon>Bacillati</taxon>
        <taxon>Bacillota</taxon>
        <taxon>Bacilli</taxon>
        <taxon>Bacillales</taxon>
        <taxon>Paenibacillaceae</taxon>
        <taxon>Paenibacillus</taxon>
    </lineage>
</organism>
<dbReference type="EMBL" id="CP027059">
    <property type="protein sequence ID" value="UQZ81448.1"/>
    <property type="molecule type" value="Genomic_DNA"/>
</dbReference>
<dbReference type="Pfam" id="PF02641">
    <property type="entry name" value="DUF190"/>
    <property type="match status" value="2"/>
</dbReference>
<sequence length="218" mass="24652">MANSALLRIVIGEFEEGDSEWEFLYKEIVQTLWNHGISGATVIRTDEGIGEDNEYRAVVLEDIAFNNLPIVIEAVDDKERIEAMLPELKKKIPHGEIVTMQAIRILEEDVPMDDQAHLMLKVYLKEQTHGLKTANYEDILGLFREHELIWSIVMRGIEGFGKDHVIHKQSLFSFSSNVPVVIESVGKAEVIRGLLPKLKEQVQDGLVIAIPVQVDADR</sequence>
<dbReference type="InterPro" id="IPR015867">
    <property type="entry name" value="N-reg_PII/ATP_PRibTrfase_C"/>
</dbReference>
<name>A0ABY4RIT5_9BACL</name>
<protein>
    <recommendedName>
        <fullName evidence="4">DUF190 domain-containing protein</fullName>
    </recommendedName>
</protein>
<dbReference type="PANTHER" id="PTHR35983">
    <property type="entry name" value="UPF0166 PROTEIN TM_0021"/>
    <property type="match status" value="1"/>
</dbReference>
<dbReference type="SUPFAM" id="SSF54913">
    <property type="entry name" value="GlnB-like"/>
    <property type="match status" value="2"/>
</dbReference>
<evidence type="ECO:0000256" key="1">
    <source>
        <dbReference type="ARBA" id="ARBA00010554"/>
    </source>
</evidence>
<reference evidence="2" key="2">
    <citation type="journal article" date="2021" name="J Anim Sci Technol">
        <title>Complete genome sequence of Paenibacillus konkukensis sp. nov. SK3146 as a potential probiotic strain.</title>
        <authorList>
            <person name="Jung H.I."/>
            <person name="Park S."/>
            <person name="Niu K.M."/>
            <person name="Lee S.W."/>
            <person name="Kothari D."/>
            <person name="Yi K.J."/>
            <person name="Kim S.K."/>
        </authorList>
    </citation>
    <scope>NUCLEOTIDE SEQUENCE</scope>
    <source>
        <strain evidence="2">SK3146</strain>
    </source>
</reference>
<dbReference type="InterPro" id="IPR011322">
    <property type="entry name" value="N-reg_PII-like_a/b"/>
</dbReference>
<dbReference type="Gene3D" id="3.30.70.120">
    <property type="match status" value="2"/>
</dbReference>
<evidence type="ECO:0008006" key="4">
    <source>
        <dbReference type="Google" id="ProtNLM"/>
    </source>
</evidence>
<evidence type="ECO:0000313" key="3">
    <source>
        <dbReference type="Proteomes" id="UP001057134"/>
    </source>
</evidence>
<accession>A0ABY4RIT5</accession>
<proteinExistence type="inferred from homology"/>
<comment type="similarity">
    <text evidence="1">Belongs to the UPF0166 family.</text>
</comment>
<dbReference type="RefSeq" id="WP_249863684.1">
    <property type="nucleotide sequence ID" value="NZ_CP027059.1"/>
</dbReference>
<keyword evidence="3" id="KW-1185">Reference proteome</keyword>
<dbReference type="InterPro" id="IPR003793">
    <property type="entry name" value="UPF0166"/>
</dbReference>
<reference evidence="2" key="1">
    <citation type="submission" date="2018-02" db="EMBL/GenBank/DDBJ databases">
        <authorList>
            <person name="Kim S.-K."/>
            <person name="Jung H.-I."/>
            <person name="Lee S.-W."/>
        </authorList>
    </citation>
    <scope>NUCLEOTIDE SEQUENCE</scope>
    <source>
        <strain evidence="2">SK3146</strain>
    </source>
</reference>
<dbReference type="PANTHER" id="PTHR35983:SF1">
    <property type="entry name" value="UPF0166 PROTEIN TM_0021"/>
    <property type="match status" value="1"/>
</dbReference>
<gene>
    <name evidence="2" type="ORF">SK3146_00604</name>
</gene>